<sequence length="63" mass="7350">MDNIRKLFFTVLINHIAGIQFAFSIHPHIERAFIHIGKSSLRGIQLIRRNTQVKENTVNLFYA</sequence>
<comment type="caution">
    <text evidence="2">The sequence shown here is derived from an EMBL/GenBank/DDBJ whole genome shotgun (WGS) entry which is preliminary data.</text>
</comment>
<evidence type="ECO:0000256" key="1">
    <source>
        <dbReference type="SAM" id="Phobius"/>
    </source>
</evidence>
<evidence type="ECO:0000313" key="2">
    <source>
        <dbReference type="EMBL" id="MPN00857.1"/>
    </source>
</evidence>
<organism evidence="2">
    <name type="scientific">bioreactor metagenome</name>
    <dbReference type="NCBI Taxonomy" id="1076179"/>
    <lineage>
        <taxon>unclassified sequences</taxon>
        <taxon>metagenomes</taxon>
        <taxon>ecological metagenomes</taxon>
    </lineage>
</organism>
<keyword evidence="1" id="KW-0472">Membrane</keyword>
<feature type="transmembrane region" description="Helical" evidence="1">
    <location>
        <begin position="7"/>
        <end position="25"/>
    </location>
</feature>
<reference evidence="2" key="1">
    <citation type="submission" date="2019-08" db="EMBL/GenBank/DDBJ databases">
        <authorList>
            <person name="Kucharzyk K."/>
            <person name="Murdoch R.W."/>
            <person name="Higgins S."/>
            <person name="Loffler F."/>
        </authorList>
    </citation>
    <scope>NUCLEOTIDE SEQUENCE</scope>
</reference>
<keyword evidence="1" id="KW-1133">Transmembrane helix</keyword>
<protein>
    <submittedName>
        <fullName evidence="2">Uncharacterized protein</fullName>
    </submittedName>
</protein>
<proteinExistence type="predicted"/>
<keyword evidence="1" id="KW-0812">Transmembrane</keyword>
<dbReference type="AlphaFoldDB" id="A0A645EGH4"/>
<name>A0A645EGH4_9ZZZZ</name>
<dbReference type="EMBL" id="VSSQ01046884">
    <property type="protein sequence ID" value="MPN00857.1"/>
    <property type="molecule type" value="Genomic_DNA"/>
</dbReference>
<gene>
    <name evidence="2" type="ORF">SDC9_148055</name>
</gene>
<accession>A0A645EGH4</accession>